<keyword evidence="3" id="KW-1185">Reference proteome</keyword>
<gene>
    <name evidence="2" type="ORF">Q9S71_02435</name>
</gene>
<feature type="domain" description="Cyclophilin-like" evidence="1">
    <location>
        <begin position="10"/>
        <end position="111"/>
    </location>
</feature>
<reference evidence="2 3" key="1">
    <citation type="submission" date="2023-08" db="EMBL/GenBank/DDBJ databases">
        <title>Microbacterium aquilitoris sp. nov. and Microbacterium gwkjibeachense sp. nov., isolated from beach.</title>
        <authorList>
            <person name="Lee S.D."/>
            <person name="Yang H."/>
            <person name="Kim I."/>
        </authorList>
    </citation>
    <scope>NUCLEOTIDE SEQUENCE [LARGE SCALE GENOMIC DNA]</scope>
    <source>
        <strain evidence="2 3">KSW4-11</strain>
    </source>
</reference>
<protein>
    <submittedName>
        <fullName evidence="2">Cyclophilin-like fold protein</fullName>
    </submittedName>
</protein>
<dbReference type="Proteomes" id="UP001251849">
    <property type="component" value="Unassembled WGS sequence"/>
</dbReference>
<dbReference type="EMBL" id="JAUZVV010000001">
    <property type="protein sequence ID" value="MDT3315672.1"/>
    <property type="molecule type" value="Genomic_DNA"/>
</dbReference>
<accession>A0ABU3G768</accession>
<dbReference type="Pfam" id="PF18050">
    <property type="entry name" value="Cyclophil_like2"/>
    <property type="match status" value="1"/>
</dbReference>
<organism evidence="2 3">
    <name type="scientific">Microbacterium gawkjiense</name>
    <dbReference type="NCBI Taxonomy" id="3067309"/>
    <lineage>
        <taxon>Bacteria</taxon>
        <taxon>Bacillati</taxon>
        <taxon>Actinomycetota</taxon>
        <taxon>Actinomycetes</taxon>
        <taxon>Micrococcales</taxon>
        <taxon>Microbacteriaceae</taxon>
        <taxon>Microbacterium</taxon>
    </lineage>
</organism>
<dbReference type="RefSeq" id="WP_311860294.1">
    <property type="nucleotide sequence ID" value="NZ_JAUZVV010000001.1"/>
</dbReference>
<evidence type="ECO:0000313" key="2">
    <source>
        <dbReference type="EMBL" id="MDT3315672.1"/>
    </source>
</evidence>
<name>A0ABU3G768_9MICO</name>
<comment type="caution">
    <text evidence="2">The sequence shown here is derived from an EMBL/GenBank/DDBJ whole genome shotgun (WGS) entry which is preliminary data.</text>
</comment>
<sequence length="120" mass="13066">MLGTRVTFAAGDVTVEVTIEQDTPTTRSFLAMLPMTLEFSDFGGKEKVAMPTGEWDFTGAAGLNPKVGDLFSYMPWGNLGFFYNTDGNTFDEALTKIGETGDIDQIRLLDGQQVIIDVAD</sequence>
<evidence type="ECO:0000313" key="3">
    <source>
        <dbReference type="Proteomes" id="UP001251849"/>
    </source>
</evidence>
<dbReference type="InterPro" id="IPR029000">
    <property type="entry name" value="Cyclophilin-like_dom_sf"/>
</dbReference>
<dbReference type="InterPro" id="IPR041183">
    <property type="entry name" value="Cyclophilin-like"/>
</dbReference>
<proteinExistence type="predicted"/>
<dbReference type="SUPFAM" id="SSF50891">
    <property type="entry name" value="Cyclophilin-like"/>
    <property type="match status" value="1"/>
</dbReference>
<evidence type="ECO:0000259" key="1">
    <source>
        <dbReference type="Pfam" id="PF18050"/>
    </source>
</evidence>
<dbReference type="Gene3D" id="2.40.100.20">
    <property type="match status" value="1"/>
</dbReference>